<proteinExistence type="predicted"/>
<evidence type="ECO:0000313" key="3">
    <source>
        <dbReference type="Proteomes" id="UP000199371"/>
    </source>
</evidence>
<accession>A0A1H6M2K0</accession>
<keyword evidence="1" id="KW-1133">Transmembrane helix</keyword>
<dbReference type="EMBL" id="FNXF01000007">
    <property type="protein sequence ID" value="SEH91672.1"/>
    <property type="molecule type" value="Genomic_DNA"/>
</dbReference>
<gene>
    <name evidence="2" type="ORF">SAMN05660691_02127</name>
</gene>
<keyword evidence="3" id="KW-1185">Reference proteome</keyword>
<feature type="transmembrane region" description="Helical" evidence="1">
    <location>
        <begin position="31"/>
        <end position="50"/>
    </location>
</feature>
<organism evidence="2 3">
    <name type="scientific">Rheinheimera pacifica</name>
    <dbReference type="NCBI Taxonomy" id="173990"/>
    <lineage>
        <taxon>Bacteria</taxon>
        <taxon>Pseudomonadati</taxon>
        <taxon>Pseudomonadota</taxon>
        <taxon>Gammaproteobacteria</taxon>
        <taxon>Chromatiales</taxon>
        <taxon>Chromatiaceae</taxon>
        <taxon>Rheinheimera</taxon>
    </lineage>
</organism>
<dbReference type="Proteomes" id="UP000199371">
    <property type="component" value="Unassembled WGS sequence"/>
</dbReference>
<evidence type="ECO:0000256" key="1">
    <source>
        <dbReference type="SAM" id="Phobius"/>
    </source>
</evidence>
<name>A0A1H6M2K0_9GAMM</name>
<dbReference type="RefSeq" id="WP_143039946.1">
    <property type="nucleotide sequence ID" value="NZ_FNXF01000007.1"/>
</dbReference>
<keyword evidence="1" id="KW-0472">Membrane</keyword>
<protein>
    <submittedName>
        <fullName evidence="2">Uncharacterized protein</fullName>
    </submittedName>
</protein>
<reference evidence="3" key="1">
    <citation type="submission" date="2016-10" db="EMBL/GenBank/DDBJ databases">
        <authorList>
            <person name="Varghese N."/>
            <person name="Submissions S."/>
        </authorList>
    </citation>
    <scope>NUCLEOTIDE SEQUENCE [LARGE SCALE GENOMIC DNA]</scope>
    <source>
        <strain evidence="3">DSM 17616</strain>
    </source>
</reference>
<sequence length="258" mass="28484">MADELAARLGNINRGLDLKALFQAEQVMKTITYIMLAIFMVAATLLFYIFDRNVEIVNRPSEQQAASKNSETTGSDVVPALQFVTPHDNDFTSLSATPQTPEQLASSDPETIAHSKAIAFFNSPAFKSAETVNAAYLNYEGIVSRDALEMSFSNNDFNQLVNAIKNADKNSASFELEATLEQHLLRTLSSKVFDESYSCAGSVCALTFKAMQPEQNVESVKDFTTSYTFTNISQDDTGVYIYKAIFIQTTDPSNLQIQ</sequence>
<dbReference type="OrthoDB" id="6272871at2"/>
<keyword evidence="1" id="KW-0812">Transmembrane</keyword>
<dbReference type="AlphaFoldDB" id="A0A1H6M2K0"/>
<evidence type="ECO:0000313" key="2">
    <source>
        <dbReference type="EMBL" id="SEH91672.1"/>
    </source>
</evidence>